<evidence type="ECO:0000256" key="2">
    <source>
        <dbReference type="SAM" id="MobiDB-lite"/>
    </source>
</evidence>
<comment type="subcellular location">
    <subcellularLocation>
        <location evidence="1">Cytoplasm</location>
        <location evidence="1">Cytoskeleton</location>
        <location evidence="1">Cilium axoneme</location>
    </subcellularLocation>
</comment>
<dbReference type="InterPro" id="IPR001611">
    <property type="entry name" value="Leu-rich_rpt"/>
</dbReference>
<dbReference type="InterPro" id="IPR032675">
    <property type="entry name" value="LRR_dom_sf"/>
</dbReference>
<comment type="caution">
    <text evidence="3">The sequence shown here is derived from an EMBL/GenBank/DDBJ whole genome shotgun (WGS) entry which is preliminary data.</text>
</comment>
<dbReference type="Gene3D" id="3.80.10.10">
    <property type="entry name" value="Ribonuclease Inhibitor"/>
    <property type="match status" value="3"/>
</dbReference>
<feature type="region of interest" description="Disordered" evidence="2">
    <location>
        <begin position="1"/>
        <end position="96"/>
    </location>
</feature>
<evidence type="ECO:0000313" key="3">
    <source>
        <dbReference type="EMBL" id="GHP10146.1"/>
    </source>
</evidence>
<dbReference type="SUPFAM" id="SSF52047">
    <property type="entry name" value="RNI-like"/>
    <property type="match status" value="1"/>
</dbReference>
<sequence length="501" mass="52793">MAEEEPVEQPAEAAPAEAEETEETSAAVPDESADASADASALAGDGSAEDATMSAVDGEQQAEADGEQQAEGAENEGVPPLSLGQEADEEQNDEDFEELDQDFDAEDEQDVLTDIDDTYADEDVYGKARYLQACEELGVVPVSQILKFLEHDTLQATHYGLGTRGALAVAQALEVNETITVVRFGDNNLGGEGAAALCDVVQRHHRVKELDLSRNDLRYKAGEIRKPKGGEDGEEVPNDGSASPTSQAIMGSGTPKLRSLSYRGGESLARLVQYSTITTLILSDNALGDKAVSLLADAVAHSMTLEILDLSRNELGELAGRKLGEMASVNSHLVQLDLSWNHLRVRGTAALCSGLVSSISLGVVMLGWNGLGDEGAAAVGDMLEGNDHIVELTLSGNGFTDVGFGHIARGLSVNKSLAAIALNQNMLPQVGEVGVKNEDGTVSSPNQAAQGTQHIVDAVNTNKGIVYVNMENTNAIQVEIEKMEGVLEERREKARAASAGG</sequence>
<keyword evidence="4" id="KW-1185">Reference proteome</keyword>
<evidence type="ECO:0000256" key="1">
    <source>
        <dbReference type="ARBA" id="ARBA00004430"/>
    </source>
</evidence>
<feature type="compositionally biased region" description="Basic and acidic residues" evidence="2">
    <location>
        <begin position="221"/>
        <end position="231"/>
    </location>
</feature>
<feature type="compositionally biased region" description="Acidic residues" evidence="2">
    <location>
        <begin position="86"/>
        <end position="96"/>
    </location>
</feature>
<feature type="compositionally biased region" description="Low complexity" evidence="2">
    <location>
        <begin position="24"/>
        <end position="51"/>
    </location>
</feature>
<dbReference type="AlphaFoldDB" id="A0A830HRM7"/>
<gene>
    <name evidence="3" type="ORF">PPROV_000887800</name>
</gene>
<feature type="region of interest" description="Disordered" evidence="2">
    <location>
        <begin position="221"/>
        <end position="254"/>
    </location>
</feature>
<dbReference type="Proteomes" id="UP000660262">
    <property type="component" value="Unassembled WGS sequence"/>
</dbReference>
<dbReference type="OrthoDB" id="537968at2759"/>
<dbReference type="EMBL" id="BNJQ01000028">
    <property type="protein sequence ID" value="GHP10146.1"/>
    <property type="molecule type" value="Genomic_DNA"/>
</dbReference>
<dbReference type="PANTHER" id="PTHR24114:SF2">
    <property type="entry name" value="F-BOX DOMAIN-CONTAINING PROTEIN-RELATED"/>
    <property type="match status" value="1"/>
</dbReference>
<feature type="compositionally biased region" description="Polar residues" evidence="2">
    <location>
        <begin position="240"/>
        <end position="249"/>
    </location>
</feature>
<dbReference type="GO" id="GO:0005930">
    <property type="term" value="C:axoneme"/>
    <property type="evidence" value="ECO:0007669"/>
    <property type="project" value="UniProtKB-SubCell"/>
</dbReference>
<reference evidence="3" key="1">
    <citation type="submission" date="2020-10" db="EMBL/GenBank/DDBJ databases">
        <title>Unveiling of a novel bifunctional photoreceptor, Dualchrome1, isolated from a cosmopolitan green alga.</title>
        <authorList>
            <person name="Suzuki S."/>
            <person name="Kawachi M."/>
        </authorList>
    </citation>
    <scope>NUCLEOTIDE SEQUENCE</scope>
    <source>
        <strain evidence="3">NIES 2893</strain>
    </source>
</reference>
<dbReference type="InterPro" id="IPR052394">
    <property type="entry name" value="LRR-containing"/>
</dbReference>
<evidence type="ECO:0008006" key="5">
    <source>
        <dbReference type="Google" id="ProtNLM"/>
    </source>
</evidence>
<evidence type="ECO:0000313" key="4">
    <source>
        <dbReference type="Proteomes" id="UP000660262"/>
    </source>
</evidence>
<accession>A0A830HRM7</accession>
<dbReference type="PANTHER" id="PTHR24114">
    <property type="entry name" value="LEUCINE RICH REPEAT FAMILY PROTEIN"/>
    <property type="match status" value="1"/>
</dbReference>
<proteinExistence type="predicted"/>
<dbReference type="Pfam" id="PF13516">
    <property type="entry name" value="LRR_6"/>
    <property type="match status" value="5"/>
</dbReference>
<protein>
    <recommendedName>
        <fullName evidence="5">WPP domain-containing protein</fullName>
    </recommendedName>
</protein>
<name>A0A830HRM7_9CHLO</name>
<organism evidence="3 4">
    <name type="scientific">Pycnococcus provasolii</name>
    <dbReference type="NCBI Taxonomy" id="41880"/>
    <lineage>
        <taxon>Eukaryota</taxon>
        <taxon>Viridiplantae</taxon>
        <taxon>Chlorophyta</taxon>
        <taxon>Pseudoscourfieldiophyceae</taxon>
        <taxon>Pseudoscourfieldiales</taxon>
        <taxon>Pycnococcaceae</taxon>
        <taxon>Pycnococcus</taxon>
    </lineage>
</organism>
<dbReference type="SMART" id="SM00368">
    <property type="entry name" value="LRR_RI"/>
    <property type="match status" value="6"/>
</dbReference>